<comment type="caution">
    <text evidence="11">The sequence shown here is derived from an EMBL/GenBank/DDBJ whole genome shotgun (WGS) entry which is preliminary data.</text>
</comment>
<dbReference type="EMBL" id="JAIMJA010000017">
    <property type="protein sequence ID" value="MCE2596300.1"/>
    <property type="molecule type" value="Genomic_DNA"/>
</dbReference>
<reference evidence="11 12" key="1">
    <citation type="journal article" date="2022" name="Environ. Microbiol. Rep.">
        <title>Eco-phylogenetic analyses reveal divergent evolution of vitamin B12 metabolism in the marine bacterial family 'Psychromonadaceae'.</title>
        <authorList>
            <person name="Jin X."/>
            <person name="Yang Y."/>
            <person name="Cao H."/>
            <person name="Gao B."/>
            <person name="Zhao Z."/>
        </authorList>
    </citation>
    <scope>NUCLEOTIDE SEQUENCE [LARGE SCALE GENOMIC DNA]</scope>
    <source>
        <strain evidence="11 12">MKS20</strain>
    </source>
</reference>
<accession>A0ABS8WG15</accession>
<evidence type="ECO:0000313" key="11">
    <source>
        <dbReference type="EMBL" id="MCE2596300.1"/>
    </source>
</evidence>
<dbReference type="Pfam" id="PF13675">
    <property type="entry name" value="PilJ"/>
    <property type="match status" value="1"/>
</dbReference>
<keyword evidence="12" id="KW-1185">Reference proteome</keyword>
<dbReference type="RefSeq" id="WP_233053942.1">
    <property type="nucleotide sequence ID" value="NZ_JAIMJA010000017.1"/>
</dbReference>
<dbReference type="InterPro" id="IPR008207">
    <property type="entry name" value="Sig_transdc_His_kin_Hpt_dom"/>
</dbReference>
<feature type="domain" description="HPt" evidence="10">
    <location>
        <begin position="382"/>
        <end position="493"/>
    </location>
</feature>
<dbReference type="Gene3D" id="3.30.450.20">
    <property type="entry name" value="PAS domain"/>
    <property type="match status" value="1"/>
</dbReference>
<dbReference type="Pfam" id="PF02518">
    <property type="entry name" value="HATPase_c"/>
    <property type="match status" value="1"/>
</dbReference>
<comment type="subcellular location">
    <subcellularLocation>
        <location evidence="2">Membrane</location>
        <topology evidence="2">Multi-pass membrane protein</topology>
    </subcellularLocation>
</comment>
<evidence type="ECO:0000256" key="4">
    <source>
        <dbReference type="ARBA" id="ARBA00022692"/>
    </source>
</evidence>
<evidence type="ECO:0000256" key="8">
    <source>
        <dbReference type="PROSITE-ProRule" id="PRU00110"/>
    </source>
</evidence>
<keyword evidence="7 9" id="KW-0472">Membrane</keyword>
<dbReference type="PANTHER" id="PTHR43395:SF10">
    <property type="entry name" value="CHEMOTAXIS PROTEIN CHEA"/>
    <property type="match status" value="1"/>
</dbReference>
<protein>
    <recommendedName>
        <fullName evidence="3">histidine kinase</fullName>
        <ecNumber evidence="3">2.7.13.3</ecNumber>
    </recommendedName>
</protein>
<dbReference type="PRINTS" id="PR00344">
    <property type="entry name" value="BCTRLSENSOR"/>
</dbReference>
<comment type="catalytic activity">
    <reaction evidence="1">
        <text>ATP + protein L-histidine = ADP + protein N-phospho-L-histidine.</text>
        <dbReference type="EC" id="2.7.13.3"/>
    </reaction>
</comment>
<dbReference type="InterPro" id="IPR036641">
    <property type="entry name" value="HPT_dom_sf"/>
</dbReference>
<evidence type="ECO:0000256" key="1">
    <source>
        <dbReference type="ARBA" id="ARBA00000085"/>
    </source>
</evidence>
<keyword evidence="8" id="KW-0597">Phosphoprotein</keyword>
<evidence type="ECO:0000256" key="6">
    <source>
        <dbReference type="ARBA" id="ARBA00023012"/>
    </source>
</evidence>
<dbReference type="InterPro" id="IPR029095">
    <property type="entry name" value="NarX-like_N"/>
</dbReference>
<evidence type="ECO:0000256" key="3">
    <source>
        <dbReference type="ARBA" id="ARBA00012438"/>
    </source>
</evidence>
<keyword evidence="4 9" id="KW-0812">Transmembrane</keyword>
<evidence type="ECO:0000256" key="7">
    <source>
        <dbReference type="ARBA" id="ARBA00023136"/>
    </source>
</evidence>
<feature type="modified residue" description="Phosphohistidine" evidence="8">
    <location>
        <position position="430"/>
    </location>
</feature>
<dbReference type="PROSITE" id="PS50894">
    <property type="entry name" value="HPT"/>
    <property type="match status" value="1"/>
</dbReference>
<dbReference type="InterPro" id="IPR036890">
    <property type="entry name" value="HATPase_C_sf"/>
</dbReference>
<dbReference type="SUPFAM" id="SSF47226">
    <property type="entry name" value="Histidine-containing phosphotransfer domain, HPT domain"/>
    <property type="match status" value="1"/>
</dbReference>
<dbReference type="Gene3D" id="3.30.565.10">
    <property type="entry name" value="Histidine kinase-like ATPase, C-terminal domain"/>
    <property type="match status" value="1"/>
</dbReference>
<dbReference type="PANTHER" id="PTHR43395">
    <property type="entry name" value="SENSOR HISTIDINE KINASE CHEA"/>
    <property type="match status" value="1"/>
</dbReference>
<keyword evidence="5 9" id="KW-1133">Transmembrane helix</keyword>
<dbReference type="InterPro" id="IPR051315">
    <property type="entry name" value="Bact_Chemotaxis_CheA"/>
</dbReference>
<feature type="transmembrane region" description="Helical" evidence="9">
    <location>
        <begin position="12"/>
        <end position="33"/>
    </location>
</feature>
<organism evidence="11 12">
    <name type="scientific">Motilimonas cestriensis</name>
    <dbReference type="NCBI Taxonomy" id="2742685"/>
    <lineage>
        <taxon>Bacteria</taxon>
        <taxon>Pseudomonadati</taxon>
        <taxon>Pseudomonadota</taxon>
        <taxon>Gammaproteobacteria</taxon>
        <taxon>Alteromonadales</taxon>
        <taxon>Alteromonadales genera incertae sedis</taxon>
        <taxon>Motilimonas</taxon>
    </lineage>
</organism>
<sequence length="721" mass="80505">MLLHDLGKYRGIVAAITLFLVLDTCVLALNYFVSKEIQQETESVNLAGRQGMLTQKLLKSLYELQDDLAVNLDVQENFQEFADTFELFDVTLVALKEGGMVPVIDINDAEKIDVKPVNSEAAMQSVDAGLQLWQQYREILGPIINNGSTQVSLLDIHESIATVKETNATLLKFMNDLTRYMEQQANEKTQMLQYVELAAVIAAVLNFFVIMFIFVGRLKKNDEQLELSQKENAEILGTVKEGLFLLDQELIIGSQYSQELVNIFGRQDLDGKKLAVLLKDMVSDSELQLSEDYIGLLFKEHVNENLIQSLNPLKQIEVNLLGATGLFETKYLSFQFNRVRVNKRVSHVLVTVMDRTVEVELERELEEAKTKAKGEVDSLVSILSIEKSAFIDFLDKASDGINLINEELKSSNQDHKAYMANVVQFQRIIHSIKGDASALDVSPVEKKTHEMEDVLTDIRNSDEITGNSFLPFTVKLDELFSQIGSLRLLSEQIANISDQHSDAQPIAQSNTQSFAEINSLVKRVAEDENKMVNLVTQGLDSHHVPPAYIRKVREVAVQLVRNAVVHGIEEPNKRVELGKSPQGTIKASFLKKADGNYSLTIIDDGAGLSVNRIKRHALQNDLVSEQDIEKMSNGEILNLIFQPGFSTASDVSMHAGRGVGLDVIKQSVMEAGGKMKLSYKQNKGCRFEIVLPGKITTTTKTYNETDQNIGVEQVNHEVVNS</sequence>
<gene>
    <name evidence="11" type="ORF">K6Y31_15975</name>
</gene>
<name>A0ABS8WG15_9GAMM</name>
<feature type="transmembrane region" description="Helical" evidence="9">
    <location>
        <begin position="194"/>
        <end position="215"/>
    </location>
</feature>
<evidence type="ECO:0000256" key="5">
    <source>
        <dbReference type="ARBA" id="ARBA00022989"/>
    </source>
</evidence>
<evidence type="ECO:0000256" key="2">
    <source>
        <dbReference type="ARBA" id="ARBA00004141"/>
    </source>
</evidence>
<dbReference type="InterPro" id="IPR004358">
    <property type="entry name" value="Sig_transdc_His_kin-like_C"/>
</dbReference>
<proteinExistence type="predicted"/>
<dbReference type="SUPFAM" id="SSF55874">
    <property type="entry name" value="ATPase domain of HSP90 chaperone/DNA topoisomerase II/histidine kinase"/>
    <property type="match status" value="1"/>
</dbReference>
<dbReference type="EC" id="2.7.13.3" evidence="3"/>
<evidence type="ECO:0000313" key="12">
    <source>
        <dbReference type="Proteomes" id="UP001201273"/>
    </source>
</evidence>
<dbReference type="Gene3D" id="1.20.120.160">
    <property type="entry name" value="HPT domain"/>
    <property type="match status" value="1"/>
</dbReference>
<evidence type="ECO:0000259" key="10">
    <source>
        <dbReference type="PROSITE" id="PS50894"/>
    </source>
</evidence>
<dbReference type="SMART" id="SM00387">
    <property type="entry name" value="HATPase_c"/>
    <property type="match status" value="1"/>
</dbReference>
<dbReference type="Proteomes" id="UP001201273">
    <property type="component" value="Unassembled WGS sequence"/>
</dbReference>
<keyword evidence="6" id="KW-0902">Two-component regulatory system</keyword>
<evidence type="ECO:0000256" key="9">
    <source>
        <dbReference type="SAM" id="Phobius"/>
    </source>
</evidence>
<dbReference type="InterPro" id="IPR003594">
    <property type="entry name" value="HATPase_dom"/>
</dbReference>